<dbReference type="EMBL" id="HBGA01048590">
    <property type="protein sequence ID" value="CAD9006778.1"/>
    <property type="molecule type" value="Transcribed_RNA"/>
</dbReference>
<dbReference type="InterPro" id="IPR029033">
    <property type="entry name" value="His_PPase_superfam"/>
</dbReference>
<dbReference type="SUPFAM" id="SSF53254">
    <property type="entry name" value="Phosphoglycerate mutase-like"/>
    <property type="match status" value="1"/>
</dbReference>
<protein>
    <submittedName>
        <fullName evidence="2">Uncharacterized protein</fullName>
    </submittedName>
</protein>
<evidence type="ECO:0000256" key="1">
    <source>
        <dbReference type="SAM" id="MobiDB-lite"/>
    </source>
</evidence>
<dbReference type="Gene3D" id="3.40.50.1240">
    <property type="entry name" value="Phosphoglycerate mutase-like"/>
    <property type="match status" value="1"/>
</dbReference>
<feature type="compositionally biased region" description="Basic and acidic residues" evidence="1">
    <location>
        <begin position="1"/>
        <end position="17"/>
    </location>
</feature>
<dbReference type="AlphaFoldDB" id="A0A7S1IB55"/>
<accession>A0A7S1IB55</accession>
<name>A0A7S1IB55_9EUGL</name>
<sequence>MCDASPEGRQRETDAWEWRPPGRSTDPDDADVPVGESLRDVEARMLAFLDTLTIPRAEWGPAPTVMVFTHHAAICCALRGILEASPLTIGPKGDPPNTSITELVYNAASQGRKGGWLVRTVFDSAHLEPLRLLEDARPPDRQSRVPMSADRGASMRSRSAGPPGGVRTRDGRL</sequence>
<feature type="region of interest" description="Disordered" evidence="1">
    <location>
        <begin position="133"/>
        <end position="173"/>
    </location>
</feature>
<proteinExistence type="predicted"/>
<dbReference type="Pfam" id="PF00300">
    <property type="entry name" value="His_Phos_1"/>
    <property type="match status" value="1"/>
</dbReference>
<feature type="compositionally biased region" description="Basic and acidic residues" evidence="1">
    <location>
        <begin position="133"/>
        <end position="143"/>
    </location>
</feature>
<dbReference type="InterPro" id="IPR013078">
    <property type="entry name" value="His_Pase_superF_clade-1"/>
</dbReference>
<organism evidence="2">
    <name type="scientific">Eutreptiella gymnastica</name>
    <dbReference type="NCBI Taxonomy" id="73025"/>
    <lineage>
        <taxon>Eukaryota</taxon>
        <taxon>Discoba</taxon>
        <taxon>Euglenozoa</taxon>
        <taxon>Euglenida</taxon>
        <taxon>Spirocuta</taxon>
        <taxon>Euglenophyceae</taxon>
        <taxon>Eutreptiales</taxon>
        <taxon>Eutreptiaceae</taxon>
        <taxon>Eutreptiella</taxon>
    </lineage>
</organism>
<gene>
    <name evidence="2" type="ORF">EGYM00392_LOCUS17868</name>
</gene>
<reference evidence="2" key="1">
    <citation type="submission" date="2021-01" db="EMBL/GenBank/DDBJ databases">
        <authorList>
            <person name="Corre E."/>
            <person name="Pelletier E."/>
            <person name="Niang G."/>
            <person name="Scheremetjew M."/>
            <person name="Finn R."/>
            <person name="Kale V."/>
            <person name="Holt S."/>
            <person name="Cochrane G."/>
            <person name="Meng A."/>
            <person name="Brown T."/>
            <person name="Cohen L."/>
        </authorList>
    </citation>
    <scope>NUCLEOTIDE SEQUENCE</scope>
    <source>
        <strain evidence="2">NIES-381</strain>
    </source>
</reference>
<evidence type="ECO:0000313" key="2">
    <source>
        <dbReference type="EMBL" id="CAD9006778.1"/>
    </source>
</evidence>
<feature type="region of interest" description="Disordered" evidence="1">
    <location>
        <begin position="1"/>
        <end position="33"/>
    </location>
</feature>